<protein>
    <submittedName>
        <fullName evidence="1">Uncharacterized protein</fullName>
    </submittedName>
</protein>
<dbReference type="EMBL" id="SNZK01000001">
    <property type="protein sequence ID" value="TDR55085.1"/>
    <property type="molecule type" value="Genomic_DNA"/>
</dbReference>
<evidence type="ECO:0000313" key="2">
    <source>
        <dbReference type="Proteomes" id="UP000295558"/>
    </source>
</evidence>
<gene>
    <name evidence="1" type="ORF">DFP96_10111</name>
</gene>
<dbReference type="RefSeq" id="WP_051994390.1">
    <property type="nucleotide sequence ID" value="NZ_SNZK01000001.1"/>
</dbReference>
<organism evidence="1 2">
    <name type="scientific">Listeria rocourtiae</name>
    <dbReference type="NCBI Taxonomy" id="647910"/>
    <lineage>
        <taxon>Bacteria</taxon>
        <taxon>Bacillati</taxon>
        <taxon>Bacillota</taxon>
        <taxon>Bacilli</taxon>
        <taxon>Bacillales</taxon>
        <taxon>Listeriaceae</taxon>
        <taxon>Listeria</taxon>
    </lineage>
</organism>
<evidence type="ECO:0000313" key="1">
    <source>
        <dbReference type="EMBL" id="TDR55085.1"/>
    </source>
</evidence>
<accession>A0A4R6ZRD4</accession>
<sequence>MSTKPIEKWTTTDFTKYLQAEHLRRYNVEYQPFGKWAVEQGHIGRIIGTKKKAGTHDKAFLKSFIDAAFDEYKPSPQYPGISFGFMLTYKKQLWQRLEAQQQRTVTTKQAVESTDWDEVADWL</sequence>
<name>A0A4R6ZRD4_9LIST</name>
<dbReference type="STRING" id="1265846.PROCOU_14048"/>
<keyword evidence="2" id="KW-1185">Reference proteome</keyword>
<proteinExistence type="predicted"/>
<reference evidence="1 2" key="1">
    <citation type="submission" date="2019-03" db="EMBL/GenBank/DDBJ databases">
        <title>Genomic Encyclopedia of Type Strains, Phase III (KMG-III): the genomes of soil and plant-associated and newly described type strains.</title>
        <authorList>
            <person name="Whitman W."/>
        </authorList>
    </citation>
    <scope>NUCLEOTIDE SEQUENCE [LARGE SCALE GENOMIC DNA]</scope>
    <source>
        <strain evidence="1 2">CECT 7972</strain>
    </source>
</reference>
<dbReference type="AlphaFoldDB" id="A0A4R6ZRD4"/>
<comment type="caution">
    <text evidence="1">The sequence shown here is derived from an EMBL/GenBank/DDBJ whole genome shotgun (WGS) entry which is preliminary data.</text>
</comment>
<dbReference type="Proteomes" id="UP000295558">
    <property type="component" value="Unassembled WGS sequence"/>
</dbReference>